<dbReference type="InterPro" id="IPR046796">
    <property type="entry name" value="Transposase_32_dom"/>
</dbReference>
<organism evidence="2 3">
    <name type="scientific">Solanum tuberosum</name>
    <name type="common">Potato</name>
    <dbReference type="NCBI Taxonomy" id="4113"/>
    <lineage>
        <taxon>Eukaryota</taxon>
        <taxon>Viridiplantae</taxon>
        <taxon>Streptophyta</taxon>
        <taxon>Embryophyta</taxon>
        <taxon>Tracheophyta</taxon>
        <taxon>Spermatophyta</taxon>
        <taxon>Magnoliopsida</taxon>
        <taxon>eudicotyledons</taxon>
        <taxon>Gunneridae</taxon>
        <taxon>Pentapetalae</taxon>
        <taxon>asterids</taxon>
        <taxon>lamiids</taxon>
        <taxon>Solanales</taxon>
        <taxon>Solanaceae</taxon>
        <taxon>Solanoideae</taxon>
        <taxon>Solaneae</taxon>
        <taxon>Solanum</taxon>
    </lineage>
</organism>
<keyword evidence="3" id="KW-1185">Reference proteome</keyword>
<gene>
    <name evidence="2" type="ORF">KY290_008063</name>
</gene>
<name>A0ABQ7W7E3_SOLTU</name>
<dbReference type="Proteomes" id="UP000826656">
    <property type="component" value="Unassembled WGS sequence"/>
</dbReference>
<dbReference type="Pfam" id="PF20167">
    <property type="entry name" value="Transposase_32"/>
    <property type="match status" value="1"/>
</dbReference>
<feature type="domain" description="Putative plant transposon protein" evidence="1">
    <location>
        <begin position="26"/>
        <end position="161"/>
    </location>
</feature>
<comment type="caution">
    <text evidence="2">The sequence shown here is derived from an EMBL/GenBank/DDBJ whole genome shotgun (WGS) entry which is preliminary data.</text>
</comment>
<evidence type="ECO:0000313" key="2">
    <source>
        <dbReference type="EMBL" id="KAH0776652.1"/>
    </source>
</evidence>
<protein>
    <recommendedName>
        <fullName evidence="1">Putative plant transposon protein domain-containing protein</fullName>
    </recommendedName>
</protein>
<evidence type="ECO:0000313" key="3">
    <source>
        <dbReference type="Proteomes" id="UP000826656"/>
    </source>
</evidence>
<sequence length="241" mass="26821">MKKKLLLKRGISLDKVEEMLQTFYQRLIAFGQEAINRVYGLLNHDIKAFTNKDCESGAWLASKLSPSKNFPWAIIKAKILSLDFTAEARTWMSIVYGCISPSGNISNILVLRAQIVACVIDDLSLNMGHFIGNEFWKFKVHDSMTLVVPSMIMELCIRAEVELLPGDTWMEPKNPIFPLKMCGEGTVVKSKKRKVDSVEDDSPMPPVVGPFGSLASELRVVKELVAKLLQGSAKSYAGPRS</sequence>
<reference evidence="2 3" key="1">
    <citation type="journal article" date="2021" name="bioRxiv">
        <title>Chromosome-scale and haplotype-resolved genome assembly of a tetraploid potato cultivar.</title>
        <authorList>
            <person name="Sun H."/>
            <person name="Jiao W.-B."/>
            <person name="Krause K."/>
            <person name="Campoy J.A."/>
            <person name="Goel M."/>
            <person name="Folz-Donahue K."/>
            <person name="Kukat C."/>
            <person name="Huettel B."/>
            <person name="Schneeberger K."/>
        </authorList>
    </citation>
    <scope>NUCLEOTIDE SEQUENCE [LARGE SCALE GENOMIC DNA]</scope>
    <source>
        <strain evidence="2">SolTubOtavaFocal</strain>
        <tissue evidence="2">Leaves</tissue>
    </source>
</reference>
<dbReference type="EMBL" id="JAIVGD010000003">
    <property type="protein sequence ID" value="KAH0776652.1"/>
    <property type="molecule type" value="Genomic_DNA"/>
</dbReference>
<evidence type="ECO:0000259" key="1">
    <source>
        <dbReference type="Pfam" id="PF20167"/>
    </source>
</evidence>
<proteinExistence type="predicted"/>
<accession>A0ABQ7W7E3</accession>